<feature type="transmembrane region" description="Helical" evidence="1">
    <location>
        <begin position="6"/>
        <end position="27"/>
    </location>
</feature>
<accession>A0ABR1VGH2</accession>
<keyword evidence="1" id="KW-0812">Transmembrane</keyword>
<keyword evidence="1" id="KW-1133">Transmembrane helix</keyword>
<sequence>MTGVVIIASASLHGVGVILNGSVFLLVEILRLGTLGSIAFARFLVGLCRGCYIGGPFSVDLGTRITVRLIAAVEDAVQDGSMRGGNGSGLL</sequence>
<evidence type="ECO:0000313" key="3">
    <source>
        <dbReference type="Proteomes" id="UP001480595"/>
    </source>
</evidence>
<keyword evidence="1" id="KW-0472">Membrane</keyword>
<dbReference type="RefSeq" id="XP_066717601.1">
    <property type="nucleotide sequence ID" value="XM_066858332.1"/>
</dbReference>
<evidence type="ECO:0000256" key="1">
    <source>
        <dbReference type="SAM" id="Phobius"/>
    </source>
</evidence>
<dbReference type="EMBL" id="JAQQWL010000006">
    <property type="protein sequence ID" value="KAK8070307.1"/>
    <property type="molecule type" value="Genomic_DNA"/>
</dbReference>
<protein>
    <submittedName>
        <fullName evidence="2">Uncharacterized protein</fullName>
    </submittedName>
</protein>
<proteinExistence type="predicted"/>
<name>A0ABR1VGH2_9PEZI</name>
<organism evidence="2 3">
    <name type="scientific">Apiospora phragmitis</name>
    <dbReference type="NCBI Taxonomy" id="2905665"/>
    <lineage>
        <taxon>Eukaryota</taxon>
        <taxon>Fungi</taxon>
        <taxon>Dikarya</taxon>
        <taxon>Ascomycota</taxon>
        <taxon>Pezizomycotina</taxon>
        <taxon>Sordariomycetes</taxon>
        <taxon>Xylariomycetidae</taxon>
        <taxon>Amphisphaeriales</taxon>
        <taxon>Apiosporaceae</taxon>
        <taxon>Apiospora</taxon>
    </lineage>
</organism>
<reference evidence="2 3" key="1">
    <citation type="submission" date="2023-01" db="EMBL/GenBank/DDBJ databases">
        <title>Analysis of 21 Apiospora genomes using comparative genomics revels a genus with tremendous synthesis potential of carbohydrate active enzymes and secondary metabolites.</title>
        <authorList>
            <person name="Sorensen T."/>
        </authorList>
    </citation>
    <scope>NUCLEOTIDE SEQUENCE [LARGE SCALE GENOMIC DNA]</scope>
    <source>
        <strain evidence="2 3">CBS 135458</strain>
    </source>
</reference>
<gene>
    <name evidence="2" type="ORF">PG994_006923</name>
</gene>
<dbReference type="Proteomes" id="UP001480595">
    <property type="component" value="Unassembled WGS sequence"/>
</dbReference>
<comment type="caution">
    <text evidence="2">The sequence shown here is derived from an EMBL/GenBank/DDBJ whole genome shotgun (WGS) entry which is preliminary data.</text>
</comment>
<dbReference type="GeneID" id="92091395"/>
<evidence type="ECO:0000313" key="2">
    <source>
        <dbReference type="EMBL" id="KAK8070307.1"/>
    </source>
</evidence>
<keyword evidence="3" id="KW-1185">Reference proteome</keyword>